<name>A0A8K1LK64_9PASS</name>
<sequence>MGSEKAKELGKILENKPDEEQLRELGGFNLEKRRLRGDLLTLYNSLTGGWRQVGLRLCSKGTKDRTRGNGLKLYQERLRLDIMNNFFMERVVKHWKGLPREVVESPRLEI</sequence>
<protein>
    <submittedName>
        <fullName evidence="1">Uncharacterized protein</fullName>
    </submittedName>
</protein>
<proteinExistence type="predicted"/>
<organism evidence="1 2">
    <name type="scientific">Zosterops borbonicus</name>
    <dbReference type="NCBI Taxonomy" id="364589"/>
    <lineage>
        <taxon>Eukaryota</taxon>
        <taxon>Metazoa</taxon>
        <taxon>Chordata</taxon>
        <taxon>Craniata</taxon>
        <taxon>Vertebrata</taxon>
        <taxon>Euteleostomi</taxon>
        <taxon>Archelosauria</taxon>
        <taxon>Archosauria</taxon>
        <taxon>Dinosauria</taxon>
        <taxon>Saurischia</taxon>
        <taxon>Theropoda</taxon>
        <taxon>Coelurosauria</taxon>
        <taxon>Aves</taxon>
        <taxon>Neognathae</taxon>
        <taxon>Neoaves</taxon>
        <taxon>Telluraves</taxon>
        <taxon>Australaves</taxon>
        <taxon>Passeriformes</taxon>
        <taxon>Sylvioidea</taxon>
        <taxon>Zosteropidae</taxon>
        <taxon>Zosterops</taxon>
    </lineage>
</organism>
<reference evidence="1" key="1">
    <citation type="submission" date="2019-04" db="EMBL/GenBank/DDBJ databases">
        <title>Genome assembly of Zosterops borbonicus 15179.</title>
        <authorList>
            <person name="Leroy T."/>
            <person name="Anselmetti Y."/>
            <person name="Tilak M.-K."/>
            <person name="Nabholz B."/>
        </authorList>
    </citation>
    <scope>NUCLEOTIDE SEQUENCE</scope>
    <source>
        <strain evidence="1">HGM_15179</strain>
        <tissue evidence="1">Muscle</tissue>
    </source>
</reference>
<evidence type="ECO:0000313" key="1">
    <source>
        <dbReference type="EMBL" id="TRZ16984.1"/>
    </source>
</evidence>
<dbReference type="EMBL" id="SWJQ01000287">
    <property type="protein sequence ID" value="TRZ16984.1"/>
    <property type="molecule type" value="Genomic_DNA"/>
</dbReference>
<gene>
    <name evidence="1" type="ORF">HGM15179_010078</name>
</gene>
<accession>A0A8K1LK64</accession>
<comment type="caution">
    <text evidence="1">The sequence shown here is derived from an EMBL/GenBank/DDBJ whole genome shotgun (WGS) entry which is preliminary data.</text>
</comment>
<dbReference type="OrthoDB" id="276744at2759"/>
<dbReference type="Proteomes" id="UP000796761">
    <property type="component" value="Unassembled WGS sequence"/>
</dbReference>
<dbReference type="AlphaFoldDB" id="A0A8K1LK64"/>
<keyword evidence="2" id="KW-1185">Reference proteome</keyword>
<evidence type="ECO:0000313" key="2">
    <source>
        <dbReference type="Proteomes" id="UP000796761"/>
    </source>
</evidence>